<feature type="region of interest" description="Disordered" evidence="1">
    <location>
        <begin position="1"/>
        <end position="25"/>
    </location>
</feature>
<comment type="caution">
    <text evidence="2">The sequence shown here is derived from an EMBL/GenBank/DDBJ whole genome shotgun (WGS) entry which is preliminary data.</text>
</comment>
<protein>
    <recommendedName>
        <fullName evidence="4">Transcriptional activator HlyU</fullName>
    </recommendedName>
</protein>
<evidence type="ECO:0000313" key="3">
    <source>
        <dbReference type="Proteomes" id="UP000553963"/>
    </source>
</evidence>
<keyword evidence="3" id="KW-1185">Reference proteome</keyword>
<proteinExistence type="predicted"/>
<evidence type="ECO:0008006" key="4">
    <source>
        <dbReference type="Google" id="ProtNLM"/>
    </source>
</evidence>
<name>A0A840AVH4_9HYPH</name>
<dbReference type="RefSeq" id="WP_183400705.1">
    <property type="nucleotide sequence ID" value="NZ_JACIDS010000005.1"/>
</dbReference>
<dbReference type="EMBL" id="JACIDS010000005">
    <property type="protein sequence ID" value="MBB3933057.1"/>
    <property type="molecule type" value="Genomic_DNA"/>
</dbReference>
<organism evidence="2 3">
    <name type="scientific">Kaistia hirudinis</name>
    <dbReference type="NCBI Taxonomy" id="1293440"/>
    <lineage>
        <taxon>Bacteria</taxon>
        <taxon>Pseudomonadati</taxon>
        <taxon>Pseudomonadota</taxon>
        <taxon>Alphaproteobacteria</taxon>
        <taxon>Hyphomicrobiales</taxon>
        <taxon>Kaistiaceae</taxon>
        <taxon>Kaistia</taxon>
    </lineage>
</organism>
<dbReference type="AlphaFoldDB" id="A0A840AVH4"/>
<dbReference type="Proteomes" id="UP000553963">
    <property type="component" value="Unassembled WGS sequence"/>
</dbReference>
<dbReference type="InterPro" id="IPR018772">
    <property type="entry name" value="Transcription_activator_HlyU"/>
</dbReference>
<gene>
    <name evidence="2" type="ORF">GGR25_004121</name>
</gene>
<evidence type="ECO:0000256" key="1">
    <source>
        <dbReference type="SAM" id="MobiDB-lite"/>
    </source>
</evidence>
<dbReference type="Pfam" id="PF10115">
    <property type="entry name" value="HlyU"/>
    <property type="match status" value="1"/>
</dbReference>
<reference evidence="2 3" key="1">
    <citation type="submission" date="2020-08" db="EMBL/GenBank/DDBJ databases">
        <title>Genomic Encyclopedia of Type Strains, Phase IV (KMG-IV): sequencing the most valuable type-strain genomes for metagenomic binning, comparative biology and taxonomic classification.</title>
        <authorList>
            <person name="Goeker M."/>
        </authorList>
    </citation>
    <scope>NUCLEOTIDE SEQUENCE [LARGE SCALE GENOMIC DNA]</scope>
    <source>
        <strain evidence="2 3">DSM 25966</strain>
    </source>
</reference>
<accession>A0A840AVH4</accession>
<sequence>MAGFFSKLFGGKGASEPTDDAVEYRGHHIRPAPISSGGQFQVAGFIEKEIDGSVKSYRFIRVDKHSSRDDAVALIIMKGQQIIDEQGDRIYDPAS</sequence>
<evidence type="ECO:0000313" key="2">
    <source>
        <dbReference type="EMBL" id="MBB3933057.1"/>
    </source>
</evidence>